<proteinExistence type="predicted"/>
<name>A0A8S5QDG9_9CAUD</name>
<dbReference type="EMBL" id="BK015627">
    <property type="protein sequence ID" value="DAE16580.1"/>
    <property type="molecule type" value="Genomic_DNA"/>
</dbReference>
<evidence type="ECO:0000313" key="1">
    <source>
        <dbReference type="EMBL" id="DAE16580.1"/>
    </source>
</evidence>
<organism evidence="1">
    <name type="scientific">Podoviridae sp. ctiwu7</name>
    <dbReference type="NCBI Taxonomy" id="2825269"/>
    <lineage>
        <taxon>Viruses</taxon>
        <taxon>Duplodnaviria</taxon>
        <taxon>Heunggongvirae</taxon>
        <taxon>Uroviricota</taxon>
        <taxon>Caudoviricetes</taxon>
    </lineage>
</organism>
<accession>A0A8S5QDG9</accession>
<reference evidence="1" key="1">
    <citation type="journal article" date="2021" name="Proc. Natl. Acad. Sci. U.S.A.">
        <title>A Catalog of Tens of Thousands of Viruses from Human Metagenomes Reveals Hidden Associations with Chronic Diseases.</title>
        <authorList>
            <person name="Tisza M.J."/>
            <person name="Buck C.B."/>
        </authorList>
    </citation>
    <scope>NUCLEOTIDE SEQUENCE</scope>
    <source>
        <strain evidence="1">Ctiwu7</strain>
    </source>
</reference>
<protein>
    <submittedName>
        <fullName evidence="1">Uncharacterized protein</fullName>
    </submittedName>
</protein>
<sequence length="29" mass="3460">MTPVNKCYRHATESSFCCQQRLDESRKKI</sequence>